<keyword evidence="1" id="KW-0479">Metal-binding</keyword>
<proteinExistence type="predicted"/>
<evidence type="ECO:0000256" key="2">
    <source>
        <dbReference type="ARBA" id="ARBA00022771"/>
    </source>
</evidence>
<organism evidence="6 7">
    <name type="scientific">Macrosiphum euphorbiae</name>
    <name type="common">potato aphid</name>
    <dbReference type="NCBI Taxonomy" id="13131"/>
    <lineage>
        <taxon>Eukaryota</taxon>
        <taxon>Metazoa</taxon>
        <taxon>Ecdysozoa</taxon>
        <taxon>Arthropoda</taxon>
        <taxon>Hexapoda</taxon>
        <taxon>Insecta</taxon>
        <taxon>Pterygota</taxon>
        <taxon>Neoptera</taxon>
        <taxon>Paraneoptera</taxon>
        <taxon>Hemiptera</taxon>
        <taxon>Sternorrhyncha</taxon>
        <taxon>Aphidomorpha</taxon>
        <taxon>Aphidoidea</taxon>
        <taxon>Aphididae</taxon>
        <taxon>Macrosiphini</taxon>
        <taxon>Macrosiphum</taxon>
    </lineage>
</organism>
<keyword evidence="2" id="KW-0863">Zinc-finger</keyword>
<dbReference type="PANTHER" id="PTHR47160:SF10">
    <property type="entry name" value="MULE TRANSPOSASE DOMAIN-CONTAINING PROTEIN"/>
    <property type="match status" value="1"/>
</dbReference>
<gene>
    <name evidence="6" type="ORF">MEUPH1_LOCUS30989</name>
</gene>
<dbReference type="InterPro" id="IPR007588">
    <property type="entry name" value="Znf_FLYWCH"/>
</dbReference>
<accession>A0AAV0YD65</accession>
<reference evidence="6 7" key="1">
    <citation type="submission" date="2023-01" db="EMBL/GenBank/DDBJ databases">
        <authorList>
            <person name="Whitehead M."/>
        </authorList>
    </citation>
    <scope>NUCLEOTIDE SEQUENCE [LARGE SCALE GENOMIC DNA]</scope>
</reference>
<feature type="domain" description="FLYWCH-type" evidence="4">
    <location>
        <begin position="6"/>
        <end position="60"/>
    </location>
</feature>
<evidence type="ECO:0000313" key="7">
    <source>
        <dbReference type="Proteomes" id="UP001160148"/>
    </source>
</evidence>
<name>A0AAV0YD65_9HEMI</name>
<sequence>MDVIVTNRSKDVYLHEGFQYIFDRMSADNITKYYRCRRRDIHCKGRIHVNNQHVIVKGTHGGHDESPVDVEMASTICRIKRRAADTMEAPAVAINQCIDGLSVAGKGALSSINTLKKTVRRVRRQNGPQIPVAPLTLFELDIPDSFKEYEVEPGVFENFLLCDTGPEINRILLFGRQRGLEILSTSEQWFVDGTFKIAPILFSQVFVILGCRNGGVHPCVYAILPNKSQATYNNLLVQIKNLSPGINVGSVSVDFELAIHNAFRNEFPEVEIRGCFFHLLQNLKKQIGTAGLMASYRNNADFNLYARMITALAFVPPVNVVESFEMLCEELERVEPTLQPILDWLEMYYIGILRREGVRRVPAFPIETWNLYDRVLTEQMKTNNVAEASHRRLQAQLSMNHPTIWQFIIELKKVQAERDLYYEFLVGGHEPPPSKKKYVEASDRILNLVLHFRDRNIIEYLRGLAHNFVMDH</sequence>
<dbReference type="GO" id="GO:0008270">
    <property type="term" value="F:zinc ion binding"/>
    <property type="evidence" value="ECO:0007669"/>
    <property type="project" value="UniProtKB-KW"/>
</dbReference>
<evidence type="ECO:0000256" key="1">
    <source>
        <dbReference type="ARBA" id="ARBA00022723"/>
    </source>
</evidence>
<comment type="caution">
    <text evidence="6">The sequence shown here is derived from an EMBL/GenBank/DDBJ whole genome shotgun (WGS) entry which is preliminary data.</text>
</comment>
<dbReference type="Gene3D" id="2.20.25.240">
    <property type="match status" value="1"/>
</dbReference>
<evidence type="ECO:0000313" key="6">
    <source>
        <dbReference type="EMBL" id="CAI6377778.1"/>
    </source>
</evidence>
<dbReference type="Pfam" id="PF10551">
    <property type="entry name" value="MULE"/>
    <property type="match status" value="1"/>
</dbReference>
<dbReference type="Proteomes" id="UP001160148">
    <property type="component" value="Unassembled WGS sequence"/>
</dbReference>
<dbReference type="PANTHER" id="PTHR47160">
    <property type="entry name" value="PUTATIVE-RELATED"/>
    <property type="match status" value="1"/>
</dbReference>
<feature type="domain" description="MULE transposase" evidence="5">
    <location>
        <begin position="189"/>
        <end position="282"/>
    </location>
</feature>
<dbReference type="Pfam" id="PF04500">
    <property type="entry name" value="FLYWCH"/>
    <property type="match status" value="1"/>
</dbReference>
<evidence type="ECO:0000259" key="5">
    <source>
        <dbReference type="Pfam" id="PF10551"/>
    </source>
</evidence>
<keyword evidence="3" id="KW-0862">Zinc</keyword>
<keyword evidence="7" id="KW-1185">Reference proteome</keyword>
<evidence type="ECO:0000259" key="4">
    <source>
        <dbReference type="Pfam" id="PF04500"/>
    </source>
</evidence>
<protein>
    <recommendedName>
        <fullName evidence="8">MULE transposase domain-containing protein</fullName>
    </recommendedName>
</protein>
<evidence type="ECO:0008006" key="8">
    <source>
        <dbReference type="Google" id="ProtNLM"/>
    </source>
</evidence>
<evidence type="ECO:0000256" key="3">
    <source>
        <dbReference type="ARBA" id="ARBA00022833"/>
    </source>
</evidence>
<dbReference type="InterPro" id="IPR018289">
    <property type="entry name" value="MULE_transposase_dom"/>
</dbReference>
<dbReference type="AlphaFoldDB" id="A0AAV0YD65"/>
<dbReference type="EMBL" id="CARXXK010001852">
    <property type="protein sequence ID" value="CAI6377778.1"/>
    <property type="molecule type" value="Genomic_DNA"/>
</dbReference>